<evidence type="ECO:0000313" key="1">
    <source>
        <dbReference type="EMBL" id="TQM89784.1"/>
    </source>
</evidence>
<dbReference type="Proteomes" id="UP000320582">
    <property type="component" value="Unassembled WGS sequence"/>
</dbReference>
<protein>
    <submittedName>
        <fullName evidence="1">Uncharacterized protein</fullName>
    </submittedName>
</protein>
<proteinExistence type="predicted"/>
<name>A0A543K422_9RHOB</name>
<dbReference type="AlphaFoldDB" id="A0A543K422"/>
<evidence type="ECO:0000313" key="2">
    <source>
        <dbReference type="Proteomes" id="UP000320582"/>
    </source>
</evidence>
<accession>A0A543K422</accession>
<keyword evidence="2" id="KW-1185">Reference proteome</keyword>
<dbReference type="OrthoDB" id="8377146at2"/>
<dbReference type="RefSeq" id="WP_142085845.1">
    <property type="nucleotide sequence ID" value="NZ_VFPT01000005.1"/>
</dbReference>
<comment type="caution">
    <text evidence="1">The sequence shown here is derived from an EMBL/GenBank/DDBJ whole genome shotgun (WGS) entry which is preliminary data.</text>
</comment>
<gene>
    <name evidence="1" type="ORF">BD293_4469</name>
</gene>
<sequence>MPSIEVLSTLMCEDVRQEASGRAILIGVAPVGPSLNAEKETILHRLFFYVEALASNVSTIHFRLISEDFSNEPMAASISMDDDEAEEDLETPSLGVWVFGRQGIKFEKSGVYILQYSLDDENWHEARKFVFPAREDKS</sequence>
<organism evidence="1 2">
    <name type="scientific">Roseinatronobacter monicus</name>
    <dbReference type="NCBI Taxonomy" id="393481"/>
    <lineage>
        <taxon>Bacteria</taxon>
        <taxon>Pseudomonadati</taxon>
        <taxon>Pseudomonadota</taxon>
        <taxon>Alphaproteobacteria</taxon>
        <taxon>Rhodobacterales</taxon>
        <taxon>Paracoccaceae</taxon>
        <taxon>Roseinatronobacter</taxon>
    </lineage>
</organism>
<reference evidence="1 2" key="1">
    <citation type="submission" date="2019-06" db="EMBL/GenBank/DDBJ databases">
        <title>Genomic Encyclopedia of Archaeal and Bacterial Type Strains, Phase II (KMG-II): from individual species to whole genera.</title>
        <authorList>
            <person name="Goeker M."/>
        </authorList>
    </citation>
    <scope>NUCLEOTIDE SEQUENCE [LARGE SCALE GENOMIC DNA]</scope>
    <source>
        <strain evidence="1 2">DSM 18423</strain>
    </source>
</reference>
<dbReference type="EMBL" id="VFPT01000005">
    <property type="protein sequence ID" value="TQM89784.1"/>
    <property type="molecule type" value="Genomic_DNA"/>
</dbReference>